<comment type="catalytic activity">
    <reaction evidence="1">
        <text>a uridine in mRNA = a pseudouridine in mRNA</text>
        <dbReference type="Rhea" id="RHEA:56644"/>
        <dbReference type="Rhea" id="RHEA-COMP:14658"/>
        <dbReference type="Rhea" id="RHEA-COMP:14659"/>
        <dbReference type="ChEBI" id="CHEBI:65314"/>
        <dbReference type="ChEBI" id="CHEBI:65315"/>
    </reaction>
</comment>
<evidence type="ECO:0000313" key="9">
    <source>
        <dbReference type="Proteomes" id="UP001310594"/>
    </source>
</evidence>
<dbReference type="GO" id="GO:1990481">
    <property type="term" value="P:mRNA pseudouridine synthesis"/>
    <property type="evidence" value="ECO:0007669"/>
    <property type="project" value="TreeGrafter"/>
</dbReference>
<evidence type="ECO:0000256" key="3">
    <source>
        <dbReference type="ARBA" id="ARBA00012787"/>
    </source>
</evidence>
<proteinExistence type="inferred from homology"/>
<dbReference type="GO" id="GO:0006400">
    <property type="term" value="P:tRNA modification"/>
    <property type="evidence" value="ECO:0007669"/>
    <property type="project" value="TreeGrafter"/>
</dbReference>
<dbReference type="InterPro" id="IPR014780">
    <property type="entry name" value="tRNA_psdUridine_synth_TruB"/>
</dbReference>
<evidence type="ECO:0000256" key="2">
    <source>
        <dbReference type="ARBA" id="ARBA00008999"/>
    </source>
</evidence>
<dbReference type="Gene3D" id="3.30.2350.10">
    <property type="entry name" value="Pseudouridine synthase"/>
    <property type="match status" value="1"/>
</dbReference>
<dbReference type="InterPro" id="IPR002501">
    <property type="entry name" value="PsdUridine_synth_N"/>
</dbReference>
<reference evidence="8" key="1">
    <citation type="submission" date="2023-08" db="EMBL/GenBank/DDBJ databases">
        <title>Black Yeasts Isolated from many extreme environments.</title>
        <authorList>
            <person name="Coleine C."/>
            <person name="Stajich J.E."/>
            <person name="Selbmann L."/>
        </authorList>
    </citation>
    <scope>NUCLEOTIDE SEQUENCE</scope>
    <source>
        <strain evidence="8">CCFEE 5810</strain>
    </source>
</reference>
<dbReference type="PANTHER" id="PTHR13767:SF2">
    <property type="entry name" value="PSEUDOURIDYLATE SYNTHASE TRUB1"/>
    <property type="match status" value="1"/>
</dbReference>
<evidence type="ECO:0000256" key="6">
    <source>
        <dbReference type="SAM" id="MobiDB-lite"/>
    </source>
</evidence>
<dbReference type="GO" id="GO:0160148">
    <property type="term" value="F:tRNA pseudouridine(55) synthase activity"/>
    <property type="evidence" value="ECO:0007669"/>
    <property type="project" value="UniProtKB-EC"/>
</dbReference>
<comment type="caution">
    <text evidence="8">The sequence shown here is derived from an EMBL/GenBank/DDBJ whole genome shotgun (WGS) entry which is preliminary data.</text>
</comment>
<feature type="compositionally biased region" description="Basic and acidic residues" evidence="6">
    <location>
        <begin position="401"/>
        <end position="418"/>
    </location>
</feature>
<dbReference type="GO" id="GO:0003723">
    <property type="term" value="F:RNA binding"/>
    <property type="evidence" value="ECO:0007669"/>
    <property type="project" value="InterPro"/>
</dbReference>
<feature type="domain" description="Pseudouridine synthase II N-terminal" evidence="7">
    <location>
        <begin position="69"/>
        <end position="196"/>
    </location>
</feature>
<dbReference type="EC" id="5.4.99.25" evidence="3"/>
<dbReference type="SUPFAM" id="SSF55120">
    <property type="entry name" value="Pseudouridine synthase"/>
    <property type="match status" value="1"/>
</dbReference>
<name>A0AAN7W6X4_9PEZI</name>
<accession>A0AAN7W6X4</accession>
<evidence type="ECO:0000256" key="4">
    <source>
        <dbReference type="ARBA" id="ARBA00022694"/>
    </source>
</evidence>
<keyword evidence="4" id="KW-0819">tRNA processing</keyword>
<dbReference type="PANTHER" id="PTHR13767">
    <property type="entry name" value="TRNA-PSEUDOURIDINE SYNTHASE"/>
    <property type="match status" value="1"/>
</dbReference>
<organism evidence="8 9">
    <name type="scientific">Elasticomyces elasticus</name>
    <dbReference type="NCBI Taxonomy" id="574655"/>
    <lineage>
        <taxon>Eukaryota</taxon>
        <taxon>Fungi</taxon>
        <taxon>Dikarya</taxon>
        <taxon>Ascomycota</taxon>
        <taxon>Pezizomycotina</taxon>
        <taxon>Dothideomycetes</taxon>
        <taxon>Dothideomycetidae</taxon>
        <taxon>Mycosphaerellales</taxon>
        <taxon>Teratosphaeriaceae</taxon>
        <taxon>Elasticomyces</taxon>
    </lineage>
</organism>
<keyword evidence="5 8" id="KW-0413">Isomerase</keyword>
<evidence type="ECO:0000313" key="8">
    <source>
        <dbReference type="EMBL" id="KAK5699035.1"/>
    </source>
</evidence>
<dbReference type="EMBL" id="JAVRQU010000009">
    <property type="protein sequence ID" value="KAK5699035.1"/>
    <property type="molecule type" value="Genomic_DNA"/>
</dbReference>
<feature type="region of interest" description="Disordered" evidence="6">
    <location>
        <begin position="400"/>
        <end position="436"/>
    </location>
</feature>
<dbReference type="AlphaFoldDB" id="A0AAN7W6X4"/>
<dbReference type="GO" id="GO:0005634">
    <property type="term" value="C:nucleus"/>
    <property type="evidence" value="ECO:0007669"/>
    <property type="project" value="TreeGrafter"/>
</dbReference>
<protein>
    <recommendedName>
        <fullName evidence="3">tRNA pseudouridine(55) synthase</fullName>
        <ecNumber evidence="3">5.4.99.25</ecNumber>
    </recommendedName>
</protein>
<feature type="compositionally biased region" description="Low complexity" evidence="6">
    <location>
        <begin position="419"/>
        <end position="430"/>
    </location>
</feature>
<gene>
    <name evidence="8" type="primary">PUS4</name>
    <name evidence="8" type="ORF">LTR97_006684</name>
</gene>
<evidence type="ECO:0000256" key="5">
    <source>
        <dbReference type="ARBA" id="ARBA00023235"/>
    </source>
</evidence>
<comment type="similarity">
    <text evidence="2">Belongs to the pseudouridine synthase TruB family.</text>
</comment>
<sequence length="436" mass="47514">MANIVEGVFAIHKPPGITSAQVIRDVQSHFNPSSLFAPWFQREHDIKNAESNNQRNKRKSWKSKQPIQVKIGHGGTLDPLATGVLILGVGSGTKALPQFLTCTKSYETVVLFGAATDTYDTEGKVVARKAYEHVTKEKVEEALVKFRGEFMQRPPIFSAIRVQGKHLYEYAREGKEVPVEIQERKMNVEKMELAEWLEGGSHDSAWPEQEAEGAVKNMAEKVLHLKDETEVKGEAAEVAGEAGESAKRKREADSDSAGITYTPAVSSPKRIKSSPAPENDATAIKAEVTESSPKHIKSSPAPENGATAIKAEPTEMSSNACPAPAARIRMTVSSGFYVRSLAHDLGAAVGSLGLMAHLVRTRQGEFELGKNVLEYSDLAEGEKVWGPKVKEMLQNWQGEHGVSEVGRERGSVRHERSAAKPAARAAVRRNSSSDEG</sequence>
<evidence type="ECO:0000256" key="1">
    <source>
        <dbReference type="ARBA" id="ARBA00001166"/>
    </source>
</evidence>
<dbReference type="HAMAP" id="MF_01080">
    <property type="entry name" value="TruB_bact"/>
    <property type="match status" value="1"/>
</dbReference>
<dbReference type="InterPro" id="IPR020103">
    <property type="entry name" value="PsdUridine_synth_cat_dom_sf"/>
</dbReference>
<evidence type="ECO:0000259" key="7">
    <source>
        <dbReference type="Pfam" id="PF01509"/>
    </source>
</evidence>
<feature type="compositionally biased region" description="Basic and acidic residues" evidence="6">
    <location>
        <begin position="244"/>
        <end position="253"/>
    </location>
</feature>
<dbReference type="Pfam" id="PF01509">
    <property type="entry name" value="TruB_N"/>
    <property type="match status" value="1"/>
</dbReference>
<dbReference type="Proteomes" id="UP001310594">
    <property type="component" value="Unassembled WGS sequence"/>
</dbReference>
<feature type="region of interest" description="Disordered" evidence="6">
    <location>
        <begin position="230"/>
        <end position="319"/>
    </location>
</feature>